<sequence length="262" mass="30544">MLSLLAETKYHKHVKAFLENNTDYRYIEELGVGSYGVAYLIEHSGSHKKYVLKRMKAKHRSKEKLRQKFNLEIQLLKEIGLLNTPSVISQGEIENIPFYIMDFIEGQTFEQAIFRDGNTFSLDQSLSITKQLLEYVVILHNKGIVHRDLRIPNILFKDDQLYIIDFGLASYIDKNIQSEVIDNPKRAQNHISDLYFIGHFLLFLLYSTYTPTIKKERSWQQELQLPEPVVHYIERLLLLGEPFSSAEEALSLMPLEYASSTR</sequence>
<keyword evidence="4" id="KW-1185">Reference proteome</keyword>
<dbReference type="Gene3D" id="1.10.510.10">
    <property type="entry name" value="Transferase(Phosphotransferase) domain 1"/>
    <property type="match status" value="1"/>
</dbReference>
<organism evidence="3 4">
    <name type="scientific">Lysinibacillus antri</name>
    <dbReference type="NCBI Taxonomy" id="2498145"/>
    <lineage>
        <taxon>Bacteria</taxon>
        <taxon>Bacillati</taxon>
        <taxon>Bacillota</taxon>
        <taxon>Bacilli</taxon>
        <taxon>Bacillales</taxon>
        <taxon>Bacillaceae</taxon>
        <taxon>Lysinibacillus</taxon>
    </lineage>
</organism>
<keyword evidence="3" id="KW-0418">Kinase</keyword>
<feature type="domain" description="Protein kinase" evidence="2">
    <location>
        <begin position="24"/>
        <end position="262"/>
    </location>
</feature>
<dbReference type="AlphaFoldDB" id="A0A3S0PN39"/>
<dbReference type="PANTHER" id="PTHR44167:SF24">
    <property type="entry name" value="SERINE_THREONINE-PROTEIN KINASE CHK2"/>
    <property type="match status" value="1"/>
</dbReference>
<dbReference type="Proteomes" id="UP000287910">
    <property type="component" value="Unassembled WGS sequence"/>
</dbReference>
<dbReference type="SUPFAM" id="SSF56112">
    <property type="entry name" value="Protein kinase-like (PK-like)"/>
    <property type="match status" value="1"/>
</dbReference>
<dbReference type="EMBL" id="RYYR01000024">
    <property type="protein sequence ID" value="RUL49590.1"/>
    <property type="molecule type" value="Genomic_DNA"/>
</dbReference>
<protein>
    <submittedName>
        <fullName evidence="3">Serine/threonine protein kinase</fullName>
    </submittedName>
</protein>
<dbReference type="PROSITE" id="PS00107">
    <property type="entry name" value="PROTEIN_KINASE_ATP"/>
    <property type="match status" value="1"/>
</dbReference>
<keyword evidence="3" id="KW-0808">Transferase</keyword>
<dbReference type="InterPro" id="IPR000719">
    <property type="entry name" value="Prot_kinase_dom"/>
</dbReference>
<keyword evidence="1" id="KW-0547">Nucleotide-binding</keyword>
<evidence type="ECO:0000259" key="2">
    <source>
        <dbReference type="PROSITE" id="PS50011"/>
    </source>
</evidence>
<dbReference type="SMART" id="SM00220">
    <property type="entry name" value="S_TKc"/>
    <property type="match status" value="1"/>
</dbReference>
<dbReference type="GO" id="GO:0005524">
    <property type="term" value="F:ATP binding"/>
    <property type="evidence" value="ECO:0007669"/>
    <property type="project" value="UniProtKB-UniRule"/>
</dbReference>
<name>A0A3S0PN39_9BACI</name>
<evidence type="ECO:0000256" key="1">
    <source>
        <dbReference type="PROSITE-ProRule" id="PRU10141"/>
    </source>
</evidence>
<dbReference type="PANTHER" id="PTHR44167">
    <property type="entry name" value="OVARIAN-SPECIFIC SERINE/THREONINE-PROTEIN KINASE LOK-RELATED"/>
    <property type="match status" value="1"/>
</dbReference>
<accession>A0A3S0PN39</accession>
<keyword evidence="1" id="KW-0067">ATP-binding</keyword>
<dbReference type="InterPro" id="IPR017441">
    <property type="entry name" value="Protein_kinase_ATP_BS"/>
</dbReference>
<feature type="binding site" evidence="1">
    <location>
        <position position="53"/>
    </location>
    <ligand>
        <name>ATP</name>
        <dbReference type="ChEBI" id="CHEBI:30616"/>
    </ligand>
</feature>
<keyword evidence="3" id="KW-0723">Serine/threonine-protein kinase</keyword>
<evidence type="ECO:0000313" key="3">
    <source>
        <dbReference type="EMBL" id="RUL49590.1"/>
    </source>
</evidence>
<reference evidence="3 4" key="1">
    <citation type="submission" date="2018-12" db="EMBL/GenBank/DDBJ databases">
        <title>Lysinibacillus antri sp. nov., isolated from a cave soil.</title>
        <authorList>
            <person name="Narsing Rao M.P."/>
            <person name="Zhang H."/>
            <person name="Dong Z.-Y."/>
            <person name="Niu X.-K."/>
            <person name="Zhang K."/>
            <person name="Fang B.-Z."/>
            <person name="Kang Y.-Q."/>
            <person name="Xiao M."/>
            <person name="Li W.-J."/>
        </authorList>
    </citation>
    <scope>NUCLEOTIDE SEQUENCE [LARGE SCALE GENOMIC DNA]</scope>
    <source>
        <strain evidence="3 4">SYSU K30002</strain>
    </source>
</reference>
<dbReference type="PROSITE" id="PS50011">
    <property type="entry name" value="PROTEIN_KINASE_DOM"/>
    <property type="match status" value="1"/>
</dbReference>
<comment type="caution">
    <text evidence="3">The sequence shown here is derived from an EMBL/GenBank/DDBJ whole genome shotgun (WGS) entry which is preliminary data.</text>
</comment>
<dbReference type="GO" id="GO:0004674">
    <property type="term" value="F:protein serine/threonine kinase activity"/>
    <property type="evidence" value="ECO:0007669"/>
    <property type="project" value="UniProtKB-KW"/>
</dbReference>
<evidence type="ECO:0000313" key="4">
    <source>
        <dbReference type="Proteomes" id="UP000287910"/>
    </source>
</evidence>
<proteinExistence type="predicted"/>
<dbReference type="Pfam" id="PF00069">
    <property type="entry name" value="Pkinase"/>
    <property type="match status" value="1"/>
</dbReference>
<dbReference type="InterPro" id="IPR011009">
    <property type="entry name" value="Kinase-like_dom_sf"/>
</dbReference>
<gene>
    <name evidence="3" type="ORF">EK386_14975</name>
</gene>
<dbReference type="RefSeq" id="WP_126659992.1">
    <property type="nucleotide sequence ID" value="NZ_RYYR01000024.1"/>
</dbReference>